<dbReference type="KEGG" id="ajp:AMJAP_1404"/>
<reference evidence="1 2" key="1">
    <citation type="journal article" date="2008" name="Int. J. Syst. Evol. Microbiol.">
        <title>Amphritea japonica sp. nov. and Amphritea balenae sp. nov., isolated from the sediment adjacent to sperm whale carcasses off Kagoshima, Japan.</title>
        <authorList>
            <person name="Miyazaki M."/>
            <person name="Nogi Y."/>
            <person name="Fujiwara Y."/>
            <person name="Kawato M."/>
            <person name="Nagahama T."/>
            <person name="Kubokawa K."/>
            <person name="Horikoshi K."/>
        </authorList>
    </citation>
    <scope>NUCLEOTIDE SEQUENCE [LARGE SCALE GENOMIC DNA]</scope>
    <source>
        <strain evidence="1 2">ATCC BAA-1530</strain>
    </source>
</reference>
<accession>A0A7R6P2W2</accession>
<evidence type="ECO:0000313" key="2">
    <source>
        <dbReference type="Proteomes" id="UP000595663"/>
    </source>
</evidence>
<dbReference type="RefSeq" id="WP_019621605.1">
    <property type="nucleotide sequence ID" value="NZ_AP014545.1"/>
</dbReference>
<gene>
    <name evidence="1" type="ORF">AMJAP_1404</name>
</gene>
<dbReference type="Pfam" id="PF09839">
    <property type="entry name" value="DUF2066"/>
    <property type="match status" value="1"/>
</dbReference>
<name>A0A7R6P2W2_9GAMM</name>
<dbReference type="InterPro" id="IPR018642">
    <property type="entry name" value="DUF2066"/>
</dbReference>
<evidence type="ECO:0008006" key="3">
    <source>
        <dbReference type="Google" id="ProtNLM"/>
    </source>
</evidence>
<dbReference type="EMBL" id="AP014545">
    <property type="protein sequence ID" value="BBB25999.1"/>
    <property type="molecule type" value="Genomic_DNA"/>
</dbReference>
<organism evidence="1 2">
    <name type="scientific">Amphritea japonica ATCC BAA-1530</name>
    <dbReference type="NCBI Taxonomy" id="1278309"/>
    <lineage>
        <taxon>Bacteria</taxon>
        <taxon>Pseudomonadati</taxon>
        <taxon>Pseudomonadota</taxon>
        <taxon>Gammaproteobacteria</taxon>
        <taxon>Oceanospirillales</taxon>
        <taxon>Oceanospirillaceae</taxon>
        <taxon>Amphritea</taxon>
    </lineage>
</organism>
<proteinExistence type="predicted"/>
<keyword evidence="2" id="KW-1185">Reference proteome</keyword>
<dbReference type="OrthoDB" id="6195299at2"/>
<protein>
    <recommendedName>
        <fullName evidence="3">DUF2066 domain-containing protein</fullName>
    </recommendedName>
</protein>
<sequence length="369" mass="40609">MPTAKQDDKPIMMRTLCNGMLVLILTGLCSLTQAATVSGLYIAELLVPEQQAQPADTQLQQGLKRVLVKVSGRSQVINKPAVVEALRRPAVLLSQFRYQSTQTPVAAGDGREVLGQLLLLEFDPVLIDQLLQSAGMQAIGHARPVMMVWLAAQRDNAARDFVAPESKLYTELAQLAKARGLPLDAPLLDLNDQTALNVSDLWGFFREPIEEASDRYKPEAILAGRLIQGKSGGWQTEWLLLKDGQARSFSPTGALSNQFQQVINESADFVLSSLGSSRFNYVETGLQLEVTNIDGVDDYLQLLDYLNQLPPVEAIRVSVVDADRVLFRVELQGGVQAMEQAVRLNPRMSPMPRIGGSTADPILAYRWQE</sequence>
<evidence type="ECO:0000313" key="1">
    <source>
        <dbReference type="EMBL" id="BBB25999.1"/>
    </source>
</evidence>
<dbReference type="AlphaFoldDB" id="A0A7R6P2W2"/>
<dbReference type="Proteomes" id="UP000595663">
    <property type="component" value="Chromosome"/>
</dbReference>